<sequence>MLIIKKIRDASLLQPFKELCIYLMEESNMIAYEKKTVLEDPAITSEENFGPVRKKFCAFHEDYDDISNQIDFIICFGGDSTMLYGSFLFQGSMPPVMAFHLGSLGFLTAFIFENFQFQVNQAIQGNAAVILRSQLKVKYQVLNEVVIDRGSSLYLSNIDVYLDGYLVTTVQGTGVIVSIPTGSTVQAAAARASMVLPSVPAIMITPICPHSLSFRLIVVPAGVKLKIMLSPEARNTAWVSFDGWKKPEMSHGHSISITTSCYLLPSICVCDPVSG</sequence>
<dbReference type="EMBL" id="JBBHLL010000028">
    <property type="protein sequence ID" value="KAK7827983.1"/>
    <property type="molecule type" value="Genomic_DNA"/>
</dbReference>
<evidence type="ECO:0000313" key="8">
    <source>
        <dbReference type="Proteomes" id="UP001488838"/>
    </source>
</evidence>
<evidence type="ECO:0000256" key="6">
    <source>
        <dbReference type="ARBA" id="ARBA00023027"/>
    </source>
</evidence>
<organism evidence="7 8">
    <name type="scientific">Myodes glareolus</name>
    <name type="common">Bank vole</name>
    <name type="synonym">Clethrionomys glareolus</name>
    <dbReference type="NCBI Taxonomy" id="447135"/>
    <lineage>
        <taxon>Eukaryota</taxon>
        <taxon>Metazoa</taxon>
        <taxon>Chordata</taxon>
        <taxon>Craniata</taxon>
        <taxon>Vertebrata</taxon>
        <taxon>Euteleostomi</taxon>
        <taxon>Mammalia</taxon>
        <taxon>Eutheria</taxon>
        <taxon>Euarchontoglires</taxon>
        <taxon>Glires</taxon>
        <taxon>Rodentia</taxon>
        <taxon>Myomorpha</taxon>
        <taxon>Muroidea</taxon>
        <taxon>Cricetidae</taxon>
        <taxon>Arvicolinae</taxon>
        <taxon>Myodes</taxon>
    </lineage>
</organism>
<evidence type="ECO:0000256" key="1">
    <source>
        <dbReference type="ARBA" id="ARBA00010995"/>
    </source>
</evidence>
<comment type="caution">
    <text evidence="7">The sequence shown here is derived from an EMBL/GenBank/DDBJ whole genome shotgun (WGS) entry which is preliminary data.</text>
</comment>
<accession>A0AAW0JMM1</accession>
<dbReference type="InterPro" id="IPR016064">
    <property type="entry name" value="NAD/diacylglycerol_kinase_sf"/>
</dbReference>
<protein>
    <recommendedName>
        <fullName evidence="2">NAD(+) kinase</fullName>
        <ecNumber evidence="2">2.7.1.23</ecNumber>
    </recommendedName>
</protein>
<keyword evidence="6" id="KW-0520">NAD</keyword>
<dbReference type="Pfam" id="PF01513">
    <property type="entry name" value="NAD_kinase"/>
    <property type="match status" value="1"/>
</dbReference>
<dbReference type="Pfam" id="PF20143">
    <property type="entry name" value="NAD_kinase_C"/>
    <property type="match status" value="1"/>
</dbReference>
<gene>
    <name evidence="7" type="ORF">U0070_013609</name>
</gene>
<dbReference type="SUPFAM" id="SSF111331">
    <property type="entry name" value="NAD kinase/diacylglycerol kinase-like"/>
    <property type="match status" value="1"/>
</dbReference>
<dbReference type="GO" id="GO:0019674">
    <property type="term" value="P:NAD+ metabolic process"/>
    <property type="evidence" value="ECO:0007669"/>
    <property type="project" value="InterPro"/>
</dbReference>
<dbReference type="AlphaFoldDB" id="A0AAW0JMM1"/>
<dbReference type="GO" id="GO:0003951">
    <property type="term" value="F:NAD+ kinase activity"/>
    <property type="evidence" value="ECO:0007669"/>
    <property type="project" value="UniProtKB-EC"/>
</dbReference>
<dbReference type="InterPro" id="IPR002504">
    <property type="entry name" value="NADK"/>
</dbReference>
<keyword evidence="4" id="KW-0418">Kinase</keyword>
<evidence type="ECO:0000313" key="7">
    <source>
        <dbReference type="EMBL" id="KAK7827983.1"/>
    </source>
</evidence>
<keyword evidence="5" id="KW-0521">NADP</keyword>
<dbReference type="Gene3D" id="3.40.50.10330">
    <property type="entry name" value="Probable inorganic polyphosphate/atp-NAD kinase, domain 1"/>
    <property type="match status" value="1"/>
</dbReference>
<proteinExistence type="inferred from homology"/>
<keyword evidence="8" id="KW-1185">Reference proteome</keyword>
<reference evidence="7 8" key="1">
    <citation type="journal article" date="2023" name="bioRxiv">
        <title>Conserved and derived expression patterns and positive selection on dental genes reveal complex evolutionary context of ever-growing rodent molars.</title>
        <authorList>
            <person name="Calamari Z.T."/>
            <person name="Song A."/>
            <person name="Cohen E."/>
            <person name="Akter M."/>
            <person name="Roy R.D."/>
            <person name="Hallikas O."/>
            <person name="Christensen M.M."/>
            <person name="Li P."/>
            <person name="Marangoni P."/>
            <person name="Jernvall J."/>
            <person name="Klein O.D."/>
        </authorList>
    </citation>
    <scope>NUCLEOTIDE SEQUENCE [LARGE SCALE GENOMIC DNA]</scope>
    <source>
        <strain evidence="7">V071</strain>
    </source>
</reference>
<dbReference type="EC" id="2.7.1.23" evidence="2"/>
<dbReference type="Proteomes" id="UP001488838">
    <property type="component" value="Unassembled WGS sequence"/>
</dbReference>
<evidence type="ECO:0000256" key="5">
    <source>
        <dbReference type="ARBA" id="ARBA00022857"/>
    </source>
</evidence>
<keyword evidence="3" id="KW-0808">Transferase</keyword>
<dbReference type="InterPro" id="IPR017438">
    <property type="entry name" value="ATP-NAD_kinase_N"/>
</dbReference>
<dbReference type="PANTHER" id="PTHR20275">
    <property type="entry name" value="NAD KINASE"/>
    <property type="match status" value="1"/>
</dbReference>
<dbReference type="PANTHER" id="PTHR20275:SF0">
    <property type="entry name" value="NAD KINASE"/>
    <property type="match status" value="1"/>
</dbReference>
<name>A0AAW0JMM1_MYOGA</name>
<dbReference type="GO" id="GO:0006741">
    <property type="term" value="P:NADP+ biosynthetic process"/>
    <property type="evidence" value="ECO:0007669"/>
    <property type="project" value="InterPro"/>
</dbReference>
<evidence type="ECO:0000256" key="2">
    <source>
        <dbReference type="ARBA" id="ARBA00012120"/>
    </source>
</evidence>
<evidence type="ECO:0000256" key="3">
    <source>
        <dbReference type="ARBA" id="ARBA00022679"/>
    </source>
</evidence>
<dbReference type="InterPro" id="IPR017437">
    <property type="entry name" value="ATP-NAD_kinase_PpnK-typ_C"/>
</dbReference>
<dbReference type="Gene3D" id="2.60.200.30">
    <property type="entry name" value="Probable inorganic polyphosphate/atp-NAD kinase, domain 2"/>
    <property type="match status" value="1"/>
</dbReference>
<comment type="similarity">
    <text evidence="1">Belongs to the NAD kinase family.</text>
</comment>
<evidence type="ECO:0000256" key="4">
    <source>
        <dbReference type="ARBA" id="ARBA00022777"/>
    </source>
</evidence>